<feature type="transmembrane region" description="Helical" evidence="1">
    <location>
        <begin position="206"/>
        <end position="226"/>
    </location>
</feature>
<proteinExistence type="predicted"/>
<dbReference type="PANTHER" id="PTHR34801">
    <property type="entry name" value="EXPRESSED PROTEIN"/>
    <property type="match status" value="1"/>
</dbReference>
<dbReference type="AlphaFoldDB" id="A0A0E0KLU1"/>
<name>A0A0E0KLU1_ORYPU</name>
<organism evidence="2">
    <name type="scientific">Oryza punctata</name>
    <name type="common">Red rice</name>
    <dbReference type="NCBI Taxonomy" id="4537"/>
    <lineage>
        <taxon>Eukaryota</taxon>
        <taxon>Viridiplantae</taxon>
        <taxon>Streptophyta</taxon>
        <taxon>Embryophyta</taxon>
        <taxon>Tracheophyta</taxon>
        <taxon>Spermatophyta</taxon>
        <taxon>Magnoliopsida</taxon>
        <taxon>Liliopsida</taxon>
        <taxon>Poales</taxon>
        <taxon>Poaceae</taxon>
        <taxon>BOP clade</taxon>
        <taxon>Oryzoideae</taxon>
        <taxon>Oryzeae</taxon>
        <taxon>Oryzinae</taxon>
        <taxon>Oryza</taxon>
    </lineage>
</organism>
<dbReference type="InterPro" id="IPR010865">
    <property type="entry name" value="DUF1499"/>
</dbReference>
<keyword evidence="3" id="KW-1185">Reference proteome</keyword>
<evidence type="ECO:0000313" key="3">
    <source>
        <dbReference type="Proteomes" id="UP000026962"/>
    </source>
</evidence>
<dbReference type="EnsemblPlants" id="OPUNC03G38770.5">
    <property type="protein sequence ID" value="OPUNC03G38770.5"/>
    <property type="gene ID" value="OPUNC03G38770"/>
</dbReference>
<dbReference type="Pfam" id="PF07386">
    <property type="entry name" value="DUF1499"/>
    <property type="match status" value="1"/>
</dbReference>
<accession>A0A0E0KLU1</accession>
<dbReference type="OMA" id="DNFTPHI"/>
<dbReference type="eggNOG" id="ENOG502QPJZ">
    <property type="taxonomic scope" value="Eukaryota"/>
</dbReference>
<dbReference type="PANTHER" id="PTHR34801:SF2">
    <property type="entry name" value="EXPRESSED PROTEIN"/>
    <property type="match status" value="1"/>
</dbReference>
<keyword evidence="1" id="KW-1133">Transmembrane helix</keyword>
<protein>
    <submittedName>
        <fullName evidence="2">Uncharacterized protein</fullName>
    </submittedName>
</protein>
<dbReference type="Proteomes" id="UP000026962">
    <property type="component" value="Chromosome 3"/>
</dbReference>
<evidence type="ECO:0000256" key="1">
    <source>
        <dbReference type="SAM" id="Phobius"/>
    </source>
</evidence>
<dbReference type="Gramene" id="OPUNC03G38770.5">
    <property type="protein sequence ID" value="OPUNC03G38770.5"/>
    <property type="gene ID" value="OPUNC03G38770"/>
</dbReference>
<reference evidence="2" key="2">
    <citation type="submission" date="2018-05" db="EMBL/GenBank/DDBJ databases">
        <title>OpunRS2 (Oryza punctata Reference Sequence Version 2).</title>
        <authorList>
            <person name="Zhang J."/>
            <person name="Kudrna D."/>
            <person name="Lee S."/>
            <person name="Talag J."/>
            <person name="Welchert J."/>
            <person name="Wing R.A."/>
        </authorList>
    </citation>
    <scope>NUCLEOTIDE SEQUENCE [LARGE SCALE GENOMIC DNA]</scope>
</reference>
<evidence type="ECO:0000313" key="2">
    <source>
        <dbReference type="EnsemblPlants" id="OPUNC03G38770.5"/>
    </source>
</evidence>
<reference evidence="2" key="1">
    <citation type="submission" date="2015-04" db="UniProtKB">
        <authorList>
            <consortium name="EnsemblPlants"/>
        </authorList>
    </citation>
    <scope>IDENTIFICATION</scope>
</reference>
<sequence>MAAWCVVGCSLPSPPPAPRIARRAFVLRSSALAAIFHFSGTKPRYLGVHNTSPPSLALCPATNNCVSTCEDITDSNHYAPPWSLPFFPPTTRPNMYYMLVLINFRNYNPKDGRITKHEAMNQLIQVVTQTKPDNFTPRLVEKTDDYVRVEYESPIFGFVDDVEFWFPPGNKSIVQYRSASRSGFIDFNANKKRVKARTHPPNIDHFYLYIIVFIHVSCILSIFQLLQALRLALENKGWASESPI</sequence>
<keyword evidence="1" id="KW-0472">Membrane</keyword>
<keyword evidence="1" id="KW-0812">Transmembrane</keyword>